<dbReference type="Pfam" id="PF00010">
    <property type="entry name" value="HLH"/>
    <property type="match status" value="1"/>
</dbReference>
<dbReference type="PROSITE" id="PS50888">
    <property type="entry name" value="BHLH"/>
    <property type="match status" value="1"/>
</dbReference>
<dbReference type="SUPFAM" id="SSF47459">
    <property type="entry name" value="HLH, helix-loop-helix DNA-binding domain"/>
    <property type="match status" value="1"/>
</dbReference>
<dbReference type="PANTHER" id="PTHR23349:SF112">
    <property type="entry name" value="48 RELATED 1, ISOFORM B"/>
    <property type="match status" value="1"/>
</dbReference>
<gene>
    <name evidence="3" type="ORF">CVLEPA_LOCUS29031</name>
</gene>
<organism evidence="3 4">
    <name type="scientific">Clavelina lepadiformis</name>
    <name type="common">Light-bulb sea squirt</name>
    <name type="synonym">Ascidia lepadiformis</name>
    <dbReference type="NCBI Taxonomy" id="159417"/>
    <lineage>
        <taxon>Eukaryota</taxon>
        <taxon>Metazoa</taxon>
        <taxon>Chordata</taxon>
        <taxon>Tunicata</taxon>
        <taxon>Ascidiacea</taxon>
        <taxon>Aplousobranchia</taxon>
        <taxon>Clavelinidae</taxon>
        <taxon>Clavelina</taxon>
    </lineage>
</organism>
<name>A0ABP0GYE0_CLALP</name>
<dbReference type="InterPro" id="IPR036638">
    <property type="entry name" value="HLH_DNA-bd_sf"/>
</dbReference>
<sequence length="306" mass="35230">MCNTSCRGSRGEESSLSSSRAITFPNPRSEGKDCDSIPCRFRLLFANVYFWQGANTFVIRVIFVIDFKEKNAETVQSKKMEDWLENLLDENLEYFNPGFCEKSPTRITDRPTFDGCFEEILQEKCRFNHNSSQKVSPSRKELAMNKDVVSKLPSLPLEEPEKELNVVISFAGNKHALATTNVYSSTILLPTRAVAVLQPPQNQCTSQTVVNAQRIDYPSCKLTRQTRDFRSILTNCQLGLREKRITKRKAASEREKERMRIISNELMRLKDHLPHHWFSDNHPSKISILRNAITYINMLQAHLGRK</sequence>
<dbReference type="EMBL" id="CAWYQH010000152">
    <property type="protein sequence ID" value="CAK8695809.1"/>
    <property type="molecule type" value="Genomic_DNA"/>
</dbReference>
<dbReference type="Gene3D" id="4.10.280.10">
    <property type="entry name" value="Helix-loop-helix DNA-binding domain"/>
    <property type="match status" value="1"/>
</dbReference>
<dbReference type="PANTHER" id="PTHR23349">
    <property type="entry name" value="BASIC HELIX-LOOP-HELIX TRANSCRIPTION FACTOR, TWIST"/>
    <property type="match status" value="1"/>
</dbReference>
<comment type="caution">
    <text evidence="3">The sequence shown here is derived from an EMBL/GenBank/DDBJ whole genome shotgun (WGS) entry which is preliminary data.</text>
</comment>
<feature type="domain" description="BHLH" evidence="2">
    <location>
        <begin position="246"/>
        <end position="299"/>
    </location>
</feature>
<protein>
    <recommendedName>
        <fullName evidence="2">BHLH domain-containing protein</fullName>
    </recommendedName>
</protein>
<reference evidence="3 4" key="1">
    <citation type="submission" date="2024-02" db="EMBL/GenBank/DDBJ databases">
        <authorList>
            <person name="Daric V."/>
            <person name="Darras S."/>
        </authorList>
    </citation>
    <scope>NUCLEOTIDE SEQUENCE [LARGE SCALE GENOMIC DNA]</scope>
</reference>
<dbReference type="Proteomes" id="UP001642483">
    <property type="component" value="Unassembled WGS sequence"/>
</dbReference>
<dbReference type="SMART" id="SM00353">
    <property type="entry name" value="HLH"/>
    <property type="match status" value="1"/>
</dbReference>
<dbReference type="InterPro" id="IPR050283">
    <property type="entry name" value="E-box_TF_Regulators"/>
</dbReference>
<evidence type="ECO:0000313" key="3">
    <source>
        <dbReference type="EMBL" id="CAK8695809.1"/>
    </source>
</evidence>
<evidence type="ECO:0000259" key="2">
    <source>
        <dbReference type="PROSITE" id="PS50888"/>
    </source>
</evidence>
<feature type="compositionally biased region" description="Low complexity" evidence="1">
    <location>
        <begin position="1"/>
        <end position="20"/>
    </location>
</feature>
<accession>A0ABP0GYE0</accession>
<evidence type="ECO:0000313" key="4">
    <source>
        <dbReference type="Proteomes" id="UP001642483"/>
    </source>
</evidence>
<feature type="region of interest" description="Disordered" evidence="1">
    <location>
        <begin position="1"/>
        <end position="32"/>
    </location>
</feature>
<keyword evidence="4" id="KW-1185">Reference proteome</keyword>
<dbReference type="InterPro" id="IPR011598">
    <property type="entry name" value="bHLH_dom"/>
</dbReference>
<evidence type="ECO:0000256" key="1">
    <source>
        <dbReference type="SAM" id="MobiDB-lite"/>
    </source>
</evidence>
<proteinExistence type="predicted"/>